<keyword evidence="3" id="KW-0408">Iron</keyword>
<dbReference type="InterPro" id="IPR036396">
    <property type="entry name" value="Cyt_P450_sf"/>
</dbReference>
<sequence length="483" mass="54926">MPWKLLTPELIPITRNQIVLLACIFIAALWIRTLRLQATAKIPGPWHLKFTSLFVKHRELFGQKREWVHNLHLRYGLVVQVAYNEVSFTSYTAAKQIYSSGNKDFPKTELYSLFQQGGHISDIYSNLFTALDSDTVPMTLSSTNKLCALWLTTIRRHLADRYSNSSVLGPQIIEMIDERAEAFGAVRAASDTADIYFYLHAYALDCVTGMLFHPHRTNSLVNAGDQQMVKLLSYAKTREVTFLHHYLPLLSPLWEALFPKLVDLEQGSNFLRKFVQDSLETGDHSDFTVARKLLESSHVSRPLAEAECLDHIGAGIETTGDTLCWLIWELSQPRHEGRVQKLHNELVEAGNDRHLHDLPYLNAVVHEGLRLFAPGTMLLPRYASKQGAFIDGFFIPENTIVACNSFSMHRLDESTFPDACQFVPERCLAMAEMRACLNAVYSKYRTRPSPDMRSSMEMDDQVLTSRPRDLCCKTQFVPWGLGV</sequence>
<name>A0AAD8UJB8_GLOAC</name>
<dbReference type="AlphaFoldDB" id="A0AAD8UJB8"/>
<protein>
    <submittedName>
        <fullName evidence="4">Cytochrome P450</fullName>
    </submittedName>
</protein>
<dbReference type="PANTHER" id="PTHR24305">
    <property type="entry name" value="CYTOCHROME P450"/>
    <property type="match status" value="1"/>
</dbReference>
<dbReference type="EMBL" id="JAHMHS010000094">
    <property type="protein sequence ID" value="KAK1719496.1"/>
    <property type="molecule type" value="Genomic_DNA"/>
</dbReference>
<gene>
    <name evidence="4" type="ORF">BDZ83DRAFT_722051</name>
</gene>
<evidence type="ECO:0000256" key="1">
    <source>
        <dbReference type="ARBA" id="ARBA00022617"/>
    </source>
</evidence>
<dbReference type="GO" id="GO:0016705">
    <property type="term" value="F:oxidoreductase activity, acting on paired donors, with incorporation or reduction of molecular oxygen"/>
    <property type="evidence" value="ECO:0007669"/>
    <property type="project" value="InterPro"/>
</dbReference>
<dbReference type="Proteomes" id="UP001244207">
    <property type="component" value="Unassembled WGS sequence"/>
</dbReference>
<dbReference type="PANTHER" id="PTHR24305:SF164">
    <property type="entry name" value="P450, PUTATIVE (EUROFUNG)-RELATED"/>
    <property type="match status" value="1"/>
</dbReference>
<evidence type="ECO:0000313" key="4">
    <source>
        <dbReference type="EMBL" id="KAK1719496.1"/>
    </source>
</evidence>
<evidence type="ECO:0000256" key="2">
    <source>
        <dbReference type="ARBA" id="ARBA00022723"/>
    </source>
</evidence>
<dbReference type="InterPro" id="IPR050121">
    <property type="entry name" value="Cytochrome_P450_monoxygenase"/>
</dbReference>
<dbReference type="GeneID" id="85396328"/>
<proteinExistence type="predicted"/>
<keyword evidence="5" id="KW-1185">Reference proteome</keyword>
<evidence type="ECO:0000256" key="3">
    <source>
        <dbReference type="ARBA" id="ARBA00023004"/>
    </source>
</evidence>
<accession>A0AAD8UJB8</accession>
<keyword evidence="2" id="KW-0479">Metal-binding</keyword>
<keyword evidence="1" id="KW-0349">Heme</keyword>
<reference evidence="4" key="1">
    <citation type="submission" date="2021-12" db="EMBL/GenBank/DDBJ databases">
        <title>Comparative genomics, transcriptomics and evolutionary studies reveal genomic signatures of adaptation to plant cell wall in hemibiotrophic fungi.</title>
        <authorList>
            <consortium name="DOE Joint Genome Institute"/>
            <person name="Baroncelli R."/>
            <person name="Diaz J.F."/>
            <person name="Benocci T."/>
            <person name="Peng M."/>
            <person name="Battaglia E."/>
            <person name="Haridas S."/>
            <person name="Andreopoulos W."/>
            <person name="Labutti K."/>
            <person name="Pangilinan J."/>
            <person name="Floch G.L."/>
            <person name="Makela M.R."/>
            <person name="Henrissat B."/>
            <person name="Grigoriev I.V."/>
            <person name="Crouch J.A."/>
            <person name="De Vries R.P."/>
            <person name="Sukno S.A."/>
            <person name="Thon M.R."/>
        </authorList>
    </citation>
    <scope>NUCLEOTIDE SEQUENCE</scope>
    <source>
        <strain evidence="4">CBS 112980</strain>
    </source>
</reference>
<dbReference type="GO" id="GO:0005506">
    <property type="term" value="F:iron ion binding"/>
    <property type="evidence" value="ECO:0007669"/>
    <property type="project" value="InterPro"/>
</dbReference>
<dbReference type="Gene3D" id="1.10.630.10">
    <property type="entry name" value="Cytochrome P450"/>
    <property type="match status" value="1"/>
</dbReference>
<dbReference type="SUPFAM" id="SSF48264">
    <property type="entry name" value="Cytochrome P450"/>
    <property type="match status" value="1"/>
</dbReference>
<comment type="caution">
    <text evidence="4">The sequence shown here is derived from an EMBL/GenBank/DDBJ whole genome shotgun (WGS) entry which is preliminary data.</text>
</comment>
<dbReference type="Pfam" id="PF00067">
    <property type="entry name" value="p450"/>
    <property type="match status" value="1"/>
</dbReference>
<organism evidence="4 5">
    <name type="scientific">Glomerella acutata</name>
    <name type="common">Colletotrichum acutatum</name>
    <dbReference type="NCBI Taxonomy" id="27357"/>
    <lineage>
        <taxon>Eukaryota</taxon>
        <taxon>Fungi</taxon>
        <taxon>Dikarya</taxon>
        <taxon>Ascomycota</taxon>
        <taxon>Pezizomycotina</taxon>
        <taxon>Sordariomycetes</taxon>
        <taxon>Hypocreomycetidae</taxon>
        <taxon>Glomerellales</taxon>
        <taxon>Glomerellaceae</taxon>
        <taxon>Colletotrichum</taxon>
        <taxon>Colletotrichum acutatum species complex</taxon>
    </lineage>
</organism>
<dbReference type="InterPro" id="IPR001128">
    <property type="entry name" value="Cyt_P450"/>
</dbReference>
<dbReference type="RefSeq" id="XP_060361580.1">
    <property type="nucleotide sequence ID" value="XM_060512430.1"/>
</dbReference>
<dbReference type="GO" id="GO:0004497">
    <property type="term" value="F:monooxygenase activity"/>
    <property type="evidence" value="ECO:0007669"/>
    <property type="project" value="InterPro"/>
</dbReference>
<evidence type="ECO:0000313" key="5">
    <source>
        <dbReference type="Proteomes" id="UP001244207"/>
    </source>
</evidence>
<dbReference type="GO" id="GO:0020037">
    <property type="term" value="F:heme binding"/>
    <property type="evidence" value="ECO:0007669"/>
    <property type="project" value="InterPro"/>
</dbReference>